<accession>A0A9N9NHJ5</accession>
<dbReference type="EMBL" id="CAJVPP010018184">
    <property type="protein sequence ID" value="CAG8734735.1"/>
    <property type="molecule type" value="Genomic_DNA"/>
</dbReference>
<name>A0A9N9NHJ5_FUNMO</name>
<comment type="caution">
    <text evidence="1">The sequence shown here is derived from an EMBL/GenBank/DDBJ whole genome shotgun (WGS) entry which is preliminary data.</text>
</comment>
<gene>
    <name evidence="1" type="ORF">FMOSSE_LOCUS15828</name>
</gene>
<sequence>SRQIIPQPKEMTDRRRYHTSKLLPNGDVVIVGGFEVTPNVIILETAKNLFQWRIPVISRIEVPLLNEHCSELIENRYSSCL</sequence>
<evidence type="ECO:0000313" key="2">
    <source>
        <dbReference type="Proteomes" id="UP000789375"/>
    </source>
</evidence>
<dbReference type="AlphaFoldDB" id="A0A9N9NHJ5"/>
<keyword evidence="2" id="KW-1185">Reference proteome</keyword>
<feature type="non-terminal residue" evidence="1">
    <location>
        <position position="1"/>
    </location>
</feature>
<feature type="non-terminal residue" evidence="1">
    <location>
        <position position="81"/>
    </location>
</feature>
<evidence type="ECO:0000313" key="1">
    <source>
        <dbReference type="EMBL" id="CAG8734735.1"/>
    </source>
</evidence>
<protein>
    <submittedName>
        <fullName evidence="1">2463_t:CDS:1</fullName>
    </submittedName>
</protein>
<organism evidence="1 2">
    <name type="scientific">Funneliformis mosseae</name>
    <name type="common">Endomycorrhizal fungus</name>
    <name type="synonym">Glomus mosseae</name>
    <dbReference type="NCBI Taxonomy" id="27381"/>
    <lineage>
        <taxon>Eukaryota</taxon>
        <taxon>Fungi</taxon>
        <taxon>Fungi incertae sedis</taxon>
        <taxon>Mucoromycota</taxon>
        <taxon>Glomeromycotina</taxon>
        <taxon>Glomeromycetes</taxon>
        <taxon>Glomerales</taxon>
        <taxon>Glomeraceae</taxon>
        <taxon>Funneliformis</taxon>
    </lineage>
</organism>
<proteinExistence type="predicted"/>
<reference evidence="1" key="1">
    <citation type="submission" date="2021-06" db="EMBL/GenBank/DDBJ databases">
        <authorList>
            <person name="Kallberg Y."/>
            <person name="Tangrot J."/>
            <person name="Rosling A."/>
        </authorList>
    </citation>
    <scope>NUCLEOTIDE SEQUENCE</scope>
    <source>
        <strain evidence="1">87-6 pot B 2015</strain>
    </source>
</reference>
<dbReference type="Proteomes" id="UP000789375">
    <property type="component" value="Unassembled WGS sequence"/>
</dbReference>